<dbReference type="EMBL" id="MU150260">
    <property type="protein sequence ID" value="KAF9463707.1"/>
    <property type="molecule type" value="Genomic_DNA"/>
</dbReference>
<dbReference type="Gene3D" id="3.40.50.300">
    <property type="entry name" value="P-loop containing nucleotide triphosphate hydrolases"/>
    <property type="match status" value="1"/>
</dbReference>
<evidence type="ECO:0000313" key="4">
    <source>
        <dbReference type="Proteomes" id="UP000807353"/>
    </source>
</evidence>
<comment type="caution">
    <text evidence="3">The sequence shown here is derived from an EMBL/GenBank/DDBJ whole genome shotgun (WGS) entry which is preliminary data.</text>
</comment>
<protein>
    <recommendedName>
        <fullName evidence="2">Nephrocystin 3-like N-terminal domain-containing protein</fullName>
    </recommendedName>
</protein>
<feature type="domain" description="Nephrocystin 3-like N-terminal" evidence="2">
    <location>
        <begin position="45"/>
        <end position="144"/>
    </location>
</feature>
<dbReference type="OrthoDB" id="5106486at2759"/>
<dbReference type="InterPro" id="IPR056884">
    <property type="entry name" value="NPHP3-like_N"/>
</dbReference>
<organism evidence="3 4">
    <name type="scientific">Collybia nuda</name>
    <dbReference type="NCBI Taxonomy" id="64659"/>
    <lineage>
        <taxon>Eukaryota</taxon>
        <taxon>Fungi</taxon>
        <taxon>Dikarya</taxon>
        <taxon>Basidiomycota</taxon>
        <taxon>Agaricomycotina</taxon>
        <taxon>Agaricomycetes</taxon>
        <taxon>Agaricomycetidae</taxon>
        <taxon>Agaricales</taxon>
        <taxon>Tricholomatineae</taxon>
        <taxon>Clitocybaceae</taxon>
        <taxon>Collybia</taxon>
    </lineage>
</organism>
<name>A0A9P5Y7S1_9AGAR</name>
<keyword evidence="1" id="KW-0677">Repeat</keyword>
<sequence length="146" mass="16293">PANQCKALELLLNASSTDATFNSQARNPPPRCHPNTRKDLLDYIYKWVETGEEKILFLDGPAGAGKTALAQTVAESYSKKKRLLASYFFLQGSPSQNTIEPLIPTITYQITSYSSQNQKKIKNKIKHDPSLLTKSPNVQVDELILK</sequence>
<gene>
    <name evidence="3" type="ORF">BDZ94DRAFT_1359878</name>
</gene>
<reference evidence="3" key="1">
    <citation type="submission" date="2020-11" db="EMBL/GenBank/DDBJ databases">
        <authorList>
            <consortium name="DOE Joint Genome Institute"/>
            <person name="Ahrendt S."/>
            <person name="Riley R."/>
            <person name="Andreopoulos W."/>
            <person name="Labutti K."/>
            <person name="Pangilinan J."/>
            <person name="Ruiz-Duenas F.J."/>
            <person name="Barrasa J.M."/>
            <person name="Sanchez-Garcia M."/>
            <person name="Camarero S."/>
            <person name="Miyauchi S."/>
            <person name="Serrano A."/>
            <person name="Linde D."/>
            <person name="Babiker R."/>
            <person name="Drula E."/>
            <person name="Ayuso-Fernandez I."/>
            <person name="Pacheco R."/>
            <person name="Padilla G."/>
            <person name="Ferreira P."/>
            <person name="Barriuso J."/>
            <person name="Kellner H."/>
            <person name="Castanera R."/>
            <person name="Alfaro M."/>
            <person name="Ramirez L."/>
            <person name="Pisabarro A.G."/>
            <person name="Kuo A."/>
            <person name="Tritt A."/>
            <person name="Lipzen A."/>
            <person name="He G."/>
            <person name="Yan M."/>
            <person name="Ng V."/>
            <person name="Cullen D."/>
            <person name="Martin F."/>
            <person name="Rosso M.-N."/>
            <person name="Henrissat B."/>
            <person name="Hibbett D."/>
            <person name="Martinez A.T."/>
            <person name="Grigoriev I.V."/>
        </authorList>
    </citation>
    <scope>NUCLEOTIDE SEQUENCE</scope>
    <source>
        <strain evidence="3">CBS 247.69</strain>
    </source>
</reference>
<evidence type="ECO:0000259" key="2">
    <source>
        <dbReference type="Pfam" id="PF24883"/>
    </source>
</evidence>
<evidence type="ECO:0000313" key="3">
    <source>
        <dbReference type="EMBL" id="KAF9463707.1"/>
    </source>
</evidence>
<keyword evidence="4" id="KW-1185">Reference proteome</keyword>
<dbReference type="InterPro" id="IPR027417">
    <property type="entry name" value="P-loop_NTPase"/>
</dbReference>
<dbReference type="SUPFAM" id="SSF52540">
    <property type="entry name" value="P-loop containing nucleoside triphosphate hydrolases"/>
    <property type="match status" value="1"/>
</dbReference>
<dbReference type="Pfam" id="PF24883">
    <property type="entry name" value="NPHP3_N"/>
    <property type="match status" value="1"/>
</dbReference>
<proteinExistence type="predicted"/>
<feature type="non-terminal residue" evidence="3">
    <location>
        <position position="1"/>
    </location>
</feature>
<accession>A0A9P5Y7S1</accession>
<dbReference type="Proteomes" id="UP000807353">
    <property type="component" value="Unassembled WGS sequence"/>
</dbReference>
<dbReference type="AlphaFoldDB" id="A0A9P5Y7S1"/>
<evidence type="ECO:0000256" key="1">
    <source>
        <dbReference type="ARBA" id="ARBA00022737"/>
    </source>
</evidence>